<dbReference type="AlphaFoldDB" id="A0A450SC66"/>
<protein>
    <submittedName>
        <fullName evidence="2">Uncharacterized protein</fullName>
    </submittedName>
</protein>
<feature type="chain" id="PRO_5019045806" evidence="1">
    <location>
        <begin position="30"/>
        <end position="163"/>
    </location>
</feature>
<name>A0A450SC66_9GAMM</name>
<dbReference type="EMBL" id="CAADEY010000027">
    <property type="protein sequence ID" value="VFJ49871.1"/>
    <property type="molecule type" value="Genomic_DNA"/>
</dbReference>
<sequence>MKKKSYATRMYLPAILAASLFLCSGATLAEEGEARITSHEKNQRVTTPEYLEGECNNVPEGTYLWVVVRPKFTQNYHPQSNQPDSGPISNGCDGDWEGIAYIGAGPETDINGRFEILLVGVDIKGSTIMQSYLNKAHQTHNWHGISRLPEGATIYQKMTVIRR</sequence>
<organism evidence="2">
    <name type="scientific">Candidatus Kentrum sp. DK</name>
    <dbReference type="NCBI Taxonomy" id="2126562"/>
    <lineage>
        <taxon>Bacteria</taxon>
        <taxon>Pseudomonadati</taxon>
        <taxon>Pseudomonadota</taxon>
        <taxon>Gammaproteobacteria</taxon>
        <taxon>Candidatus Kentrum</taxon>
    </lineage>
</organism>
<feature type="signal peptide" evidence="1">
    <location>
        <begin position="1"/>
        <end position="29"/>
    </location>
</feature>
<evidence type="ECO:0000313" key="2">
    <source>
        <dbReference type="EMBL" id="VFJ49871.1"/>
    </source>
</evidence>
<accession>A0A450SC66</accession>
<gene>
    <name evidence="2" type="ORF">BECKDK2373C_GA0170839_10279</name>
</gene>
<proteinExistence type="predicted"/>
<keyword evidence="1" id="KW-0732">Signal</keyword>
<evidence type="ECO:0000256" key="1">
    <source>
        <dbReference type="SAM" id="SignalP"/>
    </source>
</evidence>
<reference evidence="2" key="1">
    <citation type="submission" date="2019-02" db="EMBL/GenBank/DDBJ databases">
        <authorList>
            <person name="Gruber-Vodicka R. H."/>
            <person name="Seah K. B. B."/>
        </authorList>
    </citation>
    <scope>NUCLEOTIDE SEQUENCE</scope>
    <source>
        <strain evidence="2">BECK_DK161</strain>
    </source>
</reference>